<evidence type="ECO:0000313" key="1">
    <source>
        <dbReference type="EMBL" id="CAG8675830.1"/>
    </source>
</evidence>
<evidence type="ECO:0000313" key="2">
    <source>
        <dbReference type="Proteomes" id="UP000789702"/>
    </source>
</evidence>
<sequence>CSNADTQNVNLSGLAFSPQNITAKKGDVITFSFASGKHSIVQSDSPGICTNSTTLTS</sequence>
<gene>
    <name evidence="1" type="ORF">DHETER_LOCUS10398</name>
</gene>
<dbReference type="EMBL" id="CAJVPU010020273">
    <property type="protein sequence ID" value="CAG8675830.1"/>
    <property type="molecule type" value="Genomic_DNA"/>
</dbReference>
<protein>
    <submittedName>
        <fullName evidence="1">12700_t:CDS:1</fullName>
    </submittedName>
</protein>
<name>A0ACA9NU36_9GLOM</name>
<keyword evidence="2" id="KW-1185">Reference proteome</keyword>
<comment type="caution">
    <text evidence="1">The sequence shown here is derived from an EMBL/GenBank/DDBJ whole genome shotgun (WGS) entry which is preliminary data.</text>
</comment>
<organism evidence="1 2">
    <name type="scientific">Dentiscutata heterogama</name>
    <dbReference type="NCBI Taxonomy" id="1316150"/>
    <lineage>
        <taxon>Eukaryota</taxon>
        <taxon>Fungi</taxon>
        <taxon>Fungi incertae sedis</taxon>
        <taxon>Mucoromycota</taxon>
        <taxon>Glomeromycotina</taxon>
        <taxon>Glomeromycetes</taxon>
        <taxon>Diversisporales</taxon>
        <taxon>Gigasporaceae</taxon>
        <taxon>Dentiscutata</taxon>
    </lineage>
</organism>
<feature type="non-terminal residue" evidence="1">
    <location>
        <position position="57"/>
    </location>
</feature>
<reference evidence="1" key="1">
    <citation type="submission" date="2021-06" db="EMBL/GenBank/DDBJ databases">
        <authorList>
            <person name="Kallberg Y."/>
            <person name="Tangrot J."/>
            <person name="Rosling A."/>
        </authorList>
    </citation>
    <scope>NUCLEOTIDE SEQUENCE</scope>
    <source>
        <strain evidence="1">IL203A</strain>
    </source>
</reference>
<accession>A0ACA9NU36</accession>
<proteinExistence type="predicted"/>
<feature type="non-terminal residue" evidence="1">
    <location>
        <position position="1"/>
    </location>
</feature>
<dbReference type="Proteomes" id="UP000789702">
    <property type="component" value="Unassembled WGS sequence"/>
</dbReference>